<feature type="domain" description="HTH marR-type" evidence="8">
    <location>
        <begin position="1"/>
        <end position="146"/>
    </location>
</feature>
<dbReference type="PANTHER" id="PTHR42756">
    <property type="entry name" value="TRANSCRIPTIONAL REGULATOR, MARR"/>
    <property type="match status" value="1"/>
</dbReference>
<evidence type="ECO:0000256" key="1">
    <source>
        <dbReference type="ARBA" id="ARBA00004496"/>
    </source>
</evidence>
<keyword evidence="3" id="KW-0238">DNA-binding</keyword>
<evidence type="ECO:0000256" key="4">
    <source>
        <dbReference type="ARBA" id="ARBA00023163"/>
    </source>
</evidence>
<dbReference type="Gene3D" id="1.10.10.10">
    <property type="entry name" value="Winged helix-like DNA-binding domain superfamily/Winged helix DNA-binding domain"/>
    <property type="match status" value="1"/>
</dbReference>
<comment type="caution">
    <text evidence="9">The sequence shown here is derived from an EMBL/GenBank/DDBJ whole genome shotgun (WGS) entry which is preliminary data.</text>
</comment>
<comment type="subcellular location">
    <subcellularLocation>
        <location evidence="1">Cytoplasm</location>
    </subcellularLocation>
</comment>
<evidence type="ECO:0000256" key="7">
    <source>
        <dbReference type="ARBA" id="ARBA00047207"/>
    </source>
</evidence>
<dbReference type="SMART" id="SM00347">
    <property type="entry name" value="HTH_MARR"/>
    <property type="match status" value="1"/>
</dbReference>
<dbReference type="GO" id="GO:0005737">
    <property type="term" value="C:cytoplasm"/>
    <property type="evidence" value="ECO:0007669"/>
    <property type="project" value="UniProtKB-SubCell"/>
</dbReference>
<name>A0A841Z7B6_9LIST</name>
<evidence type="ECO:0000313" key="9">
    <source>
        <dbReference type="EMBL" id="MBC1501098.1"/>
    </source>
</evidence>
<dbReference type="GO" id="GO:0003677">
    <property type="term" value="F:DNA binding"/>
    <property type="evidence" value="ECO:0007669"/>
    <property type="project" value="UniProtKB-KW"/>
</dbReference>
<dbReference type="GO" id="GO:0003700">
    <property type="term" value="F:DNA-binding transcription factor activity"/>
    <property type="evidence" value="ECO:0007669"/>
    <property type="project" value="InterPro"/>
</dbReference>
<evidence type="ECO:0000256" key="3">
    <source>
        <dbReference type="ARBA" id="ARBA00023125"/>
    </source>
</evidence>
<evidence type="ECO:0000259" key="8">
    <source>
        <dbReference type="PROSITE" id="PS50995"/>
    </source>
</evidence>
<comment type="similarity">
    <text evidence="5">Belongs to the SarZ family.</text>
</comment>
<proteinExistence type="inferred from homology"/>
<keyword evidence="2" id="KW-0805">Transcription regulation</keyword>
<dbReference type="PANTHER" id="PTHR42756:SF1">
    <property type="entry name" value="TRANSCRIPTIONAL REPRESSOR OF EMRAB OPERON"/>
    <property type="match status" value="1"/>
</dbReference>
<keyword evidence="4" id="KW-0804">Transcription</keyword>
<sequence length="149" mass="16743">MNFPSNFGRDTSRSTGFLFIRAYNHWHTQVKHQLKKIDLTHPQFVVLTAVGYLSSPDEEVFQVNIATLADIDVMTVSQILKLLEKKALVSRAIAKNDPRAKAISLTKAGQAKLEMALPIVENIDATFFANLSEPELFQQALQELTKEDD</sequence>
<dbReference type="InterPro" id="IPR036388">
    <property type="entry name" value="WH-like_DNA-bd_sf"/>
</dbReference>
<evidence type="ECO:0000256" key="2">
    <source>
        <dbReference type="ARBA" id="ARBA00023015"/>
    </source>
</evidence>
<dbReference type="InterPro" id="IPR055166">
    <property type="entry name" value="Transc_reg_Sar_Rot_HTH"/>
</dbReference>
<dbReference type="Proteomes" id="UP000564536">
    <property type="component" value="Unassembled WGS sequence"/>
</dbReference>
<gene>
    <name evidence="9" type="ORF">HB943_10845</name>
</gene>
<evidence type="ECO:0000313" key="10">
    <source>
        <dbReference type="Proteomes" id="UP000564536"/>
    </source>
</evidence>
<reference evidence="9 10" key="1">
    <citation type="submission" date="2020-03" db="EMBL/GenBank/DDBJ databases">
        <title>Soil Listeria distribution.</title>
        <authorList>
            <person name="Liao J."/>
            <person name="Wiedmann M."/>
        </authorList>
    </citation>
    <scope>NUCLEOTIDE SEQUENCE [LARGE SCALE GENOMIC DNA]</scope>
    <source>
        <strain evidence="9 10">FSL L7-1523</strain>
    </source>
</reference>
<dbReference type="PROSITE" id="PS50995">
    <property type="entry name" value="HTH_MARR_2"/>
    <property type="match status" value="1"/>
</dbReference>
<dbReference type="InterPro" id="IPR036390">
    <property type="entry name" value="WH_DNA-bd_sf"/>
</dbReference>
<evidence type="ECO:0000256" key="6">
    <source>
        <dbReference type="ARBA" id="ARBA00047188"/>
    </source>
</evidence>
<dbReference type="AlphaFoldDB" id="A0A841Z7B6"/>
<dbReference type="Pfam" id="PF22381">
    <property type="entry name" value="Staph_reg_Sar_Rot"/>
    <property type="match status" value="1"/>
</dbReference>
<dbReference type="InterPro" id="IPR000835">
    <property type="entry name" value="HTH_MarR-typ"/>
</dbReference>
<evidence type="ECO:0000256" key="5">
    <source>
        <dbReference type="ARBA" id="ARBA00046337"/>
    </source>
</evidence>
<accession>A0A841Z7B6</accession>
<organism evidence="9 10">
    <name type="scientific">Listeria weihenstephanensis</name>
    <dbReference type="NCBI Taxonomy" id="1006155"/>
    <lineage>
        <taxon>Bacteria</taxon>
        <taxon>Bacillati</taxon>
        <taxon>Bacillota</taxon>
        <taxon>Bacilli</taxon>
        <taxon>Bacillales</taxon>
        <taxon>Listeriaceae</taxon>
        <taxon>Listeria</taxon>
    </lineage>
</organism>
<dbReference type="SUPFAM" id="SSF46785">
    <property type="entry name" value="Winged helix' DNA-binding domain"/>
    <property type="match status" value="1"/>
</dbReference>
<protein>
    <recommendedName>
        <fullName evidence="6">HTH-type transcriptional regulator SarZ</fullName>
    </recommendedName>
    <alternativeName>
        <fullName evidence="7">Staphylococcal accessory regulator Z</fullName>
    </alternativeName>
</protein>
<dbReference type="RefSeq" id="WP_185426380.1">
    <property type="nucleotide sequence ID" value="NZ_JAARRL010000017.1"/>
</dbReference>
<dbReference type="EMBL" id="JAARRL010000017">
    <property type="protein sequence ID" value="MBC1501098.1"/>
    <property type="molecule type" value="Genomic_DNA"/>
</dbReference>